<dbReference type="InterPro" id="IPR002659">
    <property type="entry name" value="Glyco_trans_31"/>
</dbReference>
<feature type="domain" description="C2H2-type" evidence="18">
    <location>
        <begin position="850"/>
        <end position="878"/>
    </location>
</feature>
<evidence type="ECO:0000256" key="7">
    <source>
        <dbReference type="ARBA" id="ARBA00022737"/>
    </source>
</evidence>
<dbReference type="GO" id="GO:0070461">
    <property type="term" value="C:SAGA-type complex"/>
    <property type="evidence" value="ECO:0007669"/>
    <property type="project" value="InterPro"/>
</dbReference>
<dbReference type="GO" id="GO:0000981">
    <property type="term" value="F:DNA-binding transcription factor activity, RNA polymerase II-specific"/>
    <property type="evidence" value="ECO:0007669"/>
    <property type="project" value="TreeGrafter"/>
</dbReference>
<reference evidence="19" key="1">
    <citation type="submission" date="2020-11" db="EMBL/GenBank/DDBJ databases">
        <authorList>
            <person name="Tran Van P."/>
        </authorList>
    </citation>
    <scope>NUCLEOTIDE SEQUENCE</scope>
</reference>
<keyword evidence="14" id="KW-0539">Nucleus</keyword>
<evidence type="ECO:0000256" key="12">
    <source>
        <dbReference type="ARBA" id="ARBA00023034"/>
    </source>
</evidence>
<gene>
    <name evidence="19" type="ORF">NMOB1V02_LOCUS1566</name>
</gene>
<dbReference type="Pfam" id="PF01762">
    <property type="entry name" value="Galactosyl_T"/>
    <property type="match status" value="1"/>
</dbReference>
<dbReference type="PROSITE" id="PS50157">
    <property type="entry name" value="ZINC_FINGER_C2H2_2"/>
    <property type="match status" value="8"/>
</dbReference>
<dbReference type="GO" id="GO:0000978">
    <property type="term" value="F:RNA polymerase II cis-regulatory region sequence-specific DNA binding"/>
    <property type="evidence" value="ECO:0007669"/>
    <property type="project" value="TreeGrafter"/>
</dbReference>
<evidence type="ECO:0000256" key="10">
    <source>
        <dbReference type="ARBA" id="ARBA00022968"/>
    </source>
</evidence>
<keyword evidence="8 16" id="KW-0863">Zinc-finger</keyword>
<evidence type="ECO:0000313" key="20">
    <source>
        <dbReference type="Proteomes" id="UP000678499"/>
    </source>
</evidence>
<evidence type="ECO:0000313" key="19">
    <source>
        <dbReference type="EMBL" id="CAD7273692.1"/>
    </source>
</evidence>
<dbReference type="OrthoDB" id="6377414at2759"/>
<dbReference type="SUPFAM" id="SSF57667">
    <property type="entry name" value="beta-beta-alpha zinc fingers"/>
    <property type="match status" value="3"/>
</dbReference>
<evidence type="ECO:0000256" key="3">
    <source>
        <dbReference type="ARBA" id="ARBA00022676"/>
    </source>
</evidence>
<keyword evidence="6" id="KW-0479">Metal-binding</keyword>
<keyword evidence="9" id="KW-0862">Zinc</keyword>
<feature type="domain" description="C2H2-type" evidence="18">
    <location>
        <begin position="764"/>
        <end position="789"/>
    </location>
</feature>
<dbReference type="InterPro" id="IPR036236">
    <property type="entry name" value="Znf_C2H2_sf"/>
</dbReference>
<keyword evidence="7" id="KW-0677">Repeat</keyword>
<evidence type="ECO:0000256" key="14">
    <source>
        <dbReference type="ARBA" id="ARBA00023242"/>
    </source>
</evidence>
<evidence type="ECO:0000256" key="16">
    <source>
        <dbReference type="PROSITE-ProRule" id="PRU00042"/>
    </source>
</evidence>
<keyword evidence="12" id="KW-0333">Golgi apparatus</keyword>
<feature type="domain" description="C2H2-type" evidence="18">
    <location>
        <begin position="1011"/>
        <end position="1038"/>
    </location>
</feature>
<dbReference type="GO" id="GO:0016758">
    <property type="term" value="F:hexosyltransferase activity"/>
    <property type="evidence" value="ECO:0007669"/>
    <property type="project" value="InterPro"/>
</dbReference>
<dbReference type="PANTHER" id="PTHR24388">
    <property type="entry name" value="ZINC FINGER PROTEIN"/>
    <property type="match status" value="1"/>
</dbReference>
<evidence type="ECO:0000256" key="4">
    <source>
        <dbReference type="ARBA" id="ARBA00022679"/>
    </source>
</evidence>
<dbReference type="PANTHER" id="PTHR24388:SF104">
    <property type="entry name" value="AT-RICH BINDING PROTEIN-RELATED"/>
    <property type="match status" value="1"/>
</dbReference>
<keyword evidence="10" id="KW-0735">Signal-anchor</keyword>
<proteinExistence type="inferred from homology"/>
<dbReference type="FunFam" id="3.30.160.60:FF:000446">
    <property type="entry name" value="Zinc finger protein"/>
    <property type="match status" value="1"/>
</dbReference>
<evidence type="ECO:0000256" key="9">
    <source>
        <dbReference type="ARBA" id="ARBA00022833"/>
    </source>
</evidence>
<dbReference type="EMBL" id="OA882198">
    <property type="protein sequence ID" value="CAD7273692.1"/>
    <property type="molecule type" value="Genomic_DNA"/>
</dbReference>
<dbReference type="GO" id="GO:0005634">
    <property type="term" value="C:nucleus"/>
    <property type="evidence" value="ECO:0007669"/>
    <property type="project" value="UniProtKB-ARBA"/>
</dbReference>
<evidence type="ECO:0000256" key="13">
    <source>
        <dbReference type="ARBA" id="ARBA00023136"/>
    </source>
</evidence>
<feature type="domain" description="C2H2-type" evidence="18">
    <location>
        <begin position="1042"/>
        <end position="1069"/>
    </location>
</feature>
<evidence type="ECO:0000256" key="8">
    <source>
        <dbReference type="ARBA" id="ARBA00022771"/>
    </source>
</evidence>
<comment type="similarity">
    <text evidence="15">Belongs to the snail C2H2-type zinc-finger protein family.</text>
</comment>
<dbReference type="Gene3D" id="3.90.550.50">
    <property type="match status" value="1"/>
</dbReference>
<dbReference type="InterPro" id="IPR024738">
    <property type="entry name" value="Hfi1/Tada1"/>
</dbReference>
<feature type="compositionally biased region" description="Low complexity" evidence="17">
    <location>
        <begin position="544"/>
        <end position="553"/>
    </location>
</feature>
<accession>A0A7R9BG48</accession>
<dbReference type="Gene3D" id="3.30.160.60">
    <property type="entry name" value="Classic Zinc Finger"/>
    <property type="match status" value="5"/>
</dbReference>
<sequence>MRVCLWLIGVLGVASAVCVWIFQSFILLNPPELLVYIVSARENFHHRERLRSEIRLDDDTIDFKFVIGSQGCDIPRFKRATEWDCRGIPVGADHNSMFVYESNVRDDVVYAGFSWRAFVDSFVTTISVTKENACSEIVILEANSQEVIGTLEFNIPAVMNGSLPASKSVKLFFPRASEAVFICTNSFSNFSSESFRSSAKLFSVGEITAMYSSSSDIPSEYVVNSRLLFSISVEKQPISEDSQMFHARSDAEHRSVSDLIESQIQNEILTHQDILLAPIMDTYANLTLKLIHALTDFMESRASFLMKLDDDVLPNLSDILSTLRRLPSHEKAFCMSKFRKRRAVQRHGKWADLLYSSSMYPAFPCGAGYILNRPAAEMLVRNAQNLRKYRNRFTMSSDGVPSDAIPCQMLPPAQISFLQPFTGAGTANQFVPVLLTDAAECRRMFFTSVPSVVQNLPLENHRPTRLTSGTQTGIREDEADSDVSIASMRRGNRKKKKKRRRMQLLGALIELLQSMDDSSSSSEEENEESMRLIVGKSGKIKVLPSPASPSESACSKRRGLTQNAQLEEETENSHDLSPCDMESEAAFPSPEAASEAWQVSVEANNESPDKFQVASEAKAVESLPQVEVEQYAVAVEPSMSPHGSNSWHVPVAASQSNKTSNFAPDIERISSNANFPPEHFETEPSAGVSDWKAENHFKIVDNLSKIVNKFEANEEELEHGLTAEPESADLLWQEHFITVNSRIGRNTAEHVFRVGKIAGNDEAFKCMECGKIFKQLRYFRCHAMSFHRGFTCERCGAVVYGRFRFSKHRATHTQEDLKVPLEPVTKKRLVKAKPKKDLRDDSASHRTSVFSCFSCSEIFVTEAKLRWHEEERHGTRKHVCGICSVSFMHKALLNRHFLTVHPGSAEAQTAGGQACVLCHKVVKNMSLHLAVHVTNKPWKCNVCGRGFSHKCNLVAHSYTHKKAEDRPFVCSLCGAGFLRQSSLNDHLSAHKAFGRGTNPKILPKHLRKPRHVCSICNRAFFLRRTLSRHLIRHSIPNQKKVFPCPTCNRVFSVKEYLVRHLQVHDESRPFRMDSNDVTATRNSLKNVLGSKFPLYLSLFRRWFKSSMSKDEFDAQAEELLTTQHLYLHNRLVLGILEKCCVTMGSSSMFSMDVKTEAPDVNVARGDLKTEVKLEAKEVESRHRPTKSRKKSRRMAYEVKFRPQDPVDILMSGSAFSDGVKHGRVEHQFSLHYALREQCLLDPFLIHGRILTLSYEKDITEVADSVAELVTNALKQMLKNILQSIVKSRKSYKADGLFSCTELDKQMRSNAMDANAEPEETPAEIDLVPDCAEVMFPRFPMPRDEGLARAATLAASCASVARYEPGKITAWDLFDTLLRDPGVLPLHNIRTLCLTSAAMALEPVSLHPVGRVNPLD</sequence>
<keyword evidence="5" id="KW-0812">Transmembrane</keyword>
<protein>
    <recommendedName>
        <fullName evidence="18">C2H2-type domain-containing protein</fullName>
    </recommendedName>
</protein>
<keyword evidence="3" id="KW-0328">Glycosyltransferase</keyword>
<dbReference type="InterPro" id="IPR013087">
    <property type="entry name" value="Znf_C2H2_type"/>
</dbReference>
<comment type="subcellular location">
    <subcellularLocation>
        <location evidence="1">Golgi apparatus membrane</location>
        <topology evidence="1">Single-pass type II membrane protein</topology>
    </subcellularLocation>
</comment>
<dbReference type="InterPro" id="IPR050527">
    <property type="entry name" value="Snail/Krueppel_Znf"/>
</dbReference>
<organism evidence="19">
    <name type="scientific">Notodromas monacha</name>
    <dbReference type="NCBI Taxonomy" id="399045"/>
    <lineage>
        <taxon>Eukaryota</taxon>
        <taxon>Metazoa</taxon>
        <taxon>Ecdysozoa</taxon>
        <taxon>Arthropoda</taxon>
        <taxon>Crustacea</taxon>
        <taxon>Oligostraca</taxon>
        <taxon>Ostracoda</taxon>
        <taxon>Podocopa</taxon>
        <taxon>Podocopida</taxon>
        <taxon>Cypridocopina</taxon>
        <taxon>Cypridoidea</taxon>
        <taxon>Cyprididae</taxon>
        <taxon>Notodromas</taxon>
    </lineage>
</organism>
<keyword evidence="20" id="KW-1185">Reference proteome</keyword>
<dbReference type="PROSITE" id="PS00028">
    <property type="entry name" value="ZINC_FINGER_C2H2_1"/>
    <property type="match status" value="8"/>
</dbReference>
<dbReference type="GO" id="GO:0008270">
    <property type="term" value="F:zinc ion binding"/>
    <property type="evidence" value="ECO:0007669"/>
    <property type="project" value="UniProtKB-KW"/>
</dbReference>
<evidence type="ECO:0000256" key="6">
    <source>
        <dbReference type="ARBA" id="ARBA00022723"/>
    </source>
</evidence>
<dbReference type="GO" id="GO:0000139">
    <property type="term" value="C:Golgi membrane"/>
    <property type="evidence" value="ECO:0007669"/>
    <property type="project" value="UniProtKB-SubCell"/>
</dbReference>
<feature type="domain" description="C2H2-type" evidence="18">
    <location>
        <begin position="938"/>
        <end position="965"/>
    </location>
</feature>
<feature type="region of interest" description="Disordered" evidence="17">
    <location>
        <begin position="460"/>
        <end position="500"/>
    </location>
</feature>
<keyword evidence="4" id="KW-0808">Transferase</keyword>
<feature type="compositionally biased region" description="Low complexity" evidence="17">
    <location>
        <begin position="584"/>
        <end position="596"/>
    </location>
</feature>
<feature type="domain" description="C2H2-type" evidence="18">
    <location>
        <begin position="878"/>
        <end position="906"/>
    </location>
</feature>
<name>A0A7R9BG48_9CRUS</name>
<comment type="similarity">
    <text evidence="2">Belongs to the glycosyltransferase 31 family.</text>
</comment>
<evidence type="ECO:0000256" key="17">
    <source>
        <dbReference type="SAM" id="MobiDB-lite"/>
    </source>
</evidence>
<evidence type="ECO:0000256" key="2">
    <source>
        <dbReference type="ARBA" id="ARBA00008661"/>
    </source>
</evidence>
<dbReference type="EMBL" id="CAJPEX010000161">
    <property type="protein sequence ID" value="CAG0913844.1"/>
    <property type="molecule type" value="Genomic_DNA"/>
</dbReference>
<evidence type="ECO:0000256" key="15">
    <source>
        <dbReference type="ARBA" id="ARBA00037948"/>
    </source>
</evidence>
<keyword evidence="13" id="KW-0472">Membrane</keyword>
<evidence type="ECO:0000256" key="11">
    <source>
        <dbReference type="ARBA" id="ARBA00022989"/>
    </source>
</evidence>
<evidence type="ECO:0000259" key="18">
    <source>
        <dbReference type="PROSITE" id="PS50157"/>
    </source>
</evidence>
<dbReference type="Pfam" id="PF00096">
    <property type="entry name" value="zf-C2H2"/>
    <property type="match status" value="2"/>
</dbReference>
<feature type="domain" description="C2H2-type" evidence="18">
    <location>
        <begin position="968"/>
        <end position="990"/>
    </location>
</feature>
<evidence type="ECO:0000256" key="5">
    <source>
        <dbReference type="ARBA" id="ARBA00022692"/>
    </source>
</evidence>
<feature type="compositionally biased region" description="Basic residues" evidence="17">
    <location>
        <begin position="490"/>
        <end position="500"/>
    </location>
</feature>
<keyword evidence="11" id="KW-1133">Transmembrane helix</keyword>
<feature type="domain" description="C2H2-type" evidence="18">
    <location>
        <begin position="790"/>
        <end position="817"/>
    </location>
</feature>
<dbReference type="Pfam" id="PF12767">
    <property type="entry name" value="SAGA-Tad1"/>
    <property type="match status" value="1"/>
</dbReference>
<dbReference type="SMART" id="SM00355">
    <property type="entry name" value="ZnF_C2H2"/>
    <property type="match status" value="9"/>
</dbReference>
<evidence type="ECO:0000256" key="1">
    <source>
        <dbReference type="ARBA" id="ARBA00004323"/>
    </source>
</evidence>
<feature type="region of interest" description="Disordered" evidence="17">
    <location>
        <begin position="515"/>
        <end position="598"/>
    </location>
</feature>
<dbReference type="Proteomes" id="UP000678499">
    <property type="component" value="Unassembled WGS sequence"/>
</dbReference>